<reference evidence="2" key="2">
    <citation type="journal article" date="2011" name="J. Virol.">
        <title>Virion structure of baboon reovirus, a fusogenic orthoreovirus that lacks an adhesion fiber.</title>
        <authorList>
            <person name="Yan X."/>
            <person name="Parent K.N."/>
            <person name="Goodman R.P."/>
            <person name="Tang J."/>
            <person name="Shou J."/>
            <person name="Nibert M.L."/>
            <person name="Duncan R."/>
            <person name="Baker T.S."/>
        </authorList>
    </citation>
    <scope>NUCLEOTIDE SEQUENCE [LARGE SCALE GENOMIC DNA]</scope>
</reference>
<evidence type="ECO:0000313" key="2">
    <source>
        <dbReference type="Proteomes" id="UP000118514"/>
    </source>
</evidence>
<proteinExistence type="predicted"/>
<protein>
    <submittedName>
        <fullName evidence="1">p16</fullName>
    </submittedName>
</protein>
<dbReference type="EMBL" id="AF406787">
    <property type="protein sequence ID" value="AAL01374.1"/>
    <property type="molecule type" value="Genomic_RNA"/>
</dbReference>
<dbReference type="OrthoDB" id="41040at10239"/>
<dbReference type="Proteomes" id="UP000118514">
    <property type="component" value="Genome"/>
</dbReference>
<dbReference type="KEGG" id="vg:11039975"/>
<dbReference type="RefSeq" id="YP_004769556.1">
    <property type="nucleotide sequence ID" value="NC_015885.1"/>
</dbReference>
<reference evidence="2" key="1">
    <citation type="journal article" date="1999" name="Virology">
        <title>Extensive sequence divergence and phylogenetic relationships between the fusogenic and nonfusogenic orthoreoviruses: a species proposal.</title>
        <authorList>
            <person name="Duncan R."/>
        </authorList>
    </citation>
    <scope>NUCLEOTIDE SEQUENCE [LARGE SCALE GENOMIC DNA]</scope>
</reference>
<evidence type="ECO:0000313" key="1">
    <source>
        <dbReference type="EMBL" id="AAL01374.1"/>
    </source>
</evidence>
<keyword evidence="2" id="KW-1185">Reference proteome</keyword>
<accession>Q918V5</accession>
<sequence length="141" mass="16854">MMEETQMEVSTFEWPKSLDESLQVLCNELKGKTEWQDDMEDWMPYWIYMKHDGIAISQSRYSLLQQLAVWVWKCFDFDMCVYNIWTTWLVKHACSRCPEFDDEAFWSGVPTIIKLVIRKTMHRYAYLDDSTLADLTEQVGL</sequence>
<name>Q918V5_9REOV</name>
<dbReference type="GeneID" id="11039975"/>
<organism evidence="1 2">
    <name type="scientific">Baboon orthoreovirus</name>
    <dbReference type="NCBI Taxonomy" id="75888"/>
    <lineage>
        <taxon>Viruses</taxon>
        <taxon>Riboviria</taxon>
        <taxon>Orthornavirae</taxon>
        <taxon>Duplornaviricota</taxon>
        <taxon>Resentoviricetes</taxon>
        <taxon>Reovirales</taxon>
        <taxon>Spinareoviridae</taxon>
        <taxon>Orthoreovirus</taxon>
        <taxon>Orthoreovirus papionis</taxon>
    </lineage>
</organism>